<evidence type="ECO:0000313" key="2">
    <source>
        <dbReference type="EMBL" id="KAJ5221676.1"/>
    </source>
</evidence>
<dbReference type="Proteomes" id="UP001147733">
    <property type="component" value="Unassembled WGS sequence"/>
</dbReference>
<dbReference type="RefSeq" id="XP_056496599.1">
    <property type="nucleotide sequence ID" value="XM_056649468.1"/>
</dbReference>
<dbReference type="EMBL" id="JAPQKT010000009">
    <property type="protein sequence ID" value="KAJ5221676.1"/>
    <property type="molecule type" value="Genomic_DNA"/>
</dbReference>
<dbReference type="GeneID" id="81388635"/>
<accession>A0A9W9TGA1</accession>
<feature type="region of interest" description="Disordered" evidence="1">
    <location>
        <begin position="1"/>
        <end position="83"/>
    </location>
</feature>
<dbReference type="AlphaFoldDB" id="A0A9W9TGA1"/>
<feature type="compositionally biased region" description="Basic and acidic residues" evidence="1">
    <location>
        <begin position="53"/>
        <end position="83"/>
    </location>
</feature>
<name>A0A9W9TGA1_PENCI</name>
<evidence type="ECO:0000256" key="1">
    <source>
        <dbReference type="SAM" id="MobiDB-lite"/>
    </source>
</evidence>
<gene>
    <name evidence="2" type="ORF">N7469_010563</name>
</gene>
<comment type="caution">
    <text evidence="2">The sequence shown here is derived from an EMBL/GenBank/DDBJ whole genome shotgun (WGS) entry which is preliminary data.</text>
</comment>
<feature type="compositionally biased region" description="Polar residues" evidence="1">
    <location>
        <begin position="42"/>
        <end position="52"/>
    </location>
</feature>
<keyword evidence="3" id="KW-1185">Reference proteome</keyword>
<proteinExistence type="predicted"/>
<organism evidence="2 3">
    <name type="scientific">Penicillium citrinum</name>
    <dbReference type="NCBI Taxonomy" id="5077"/>
    <lineage>
        <taxon>Eukaryota</taxon>
        <taxon>Fungi</taxon>
        <taxon>Dikarya</taxon>
        <taxon>Ascomycota</taxon>
        <taxon>Pezizomycotina</taxon>
        <taxon>Eurotiomycetes</taxon>
        <taxon>Eurotiomycetidae</taxon>
        <taxon>Eurotiales</taxon>
        <taxon>Aspergillaceae</taxon>
        <taxon>Penicillium</taxon>
    </lineage>
</organism>
<evidence type="ECO:0000313" key="3">
    <source>
        <dbReference type="Proteomes" id="UP001147733"/>
    </source>
</evidence>
<protein>
    <submittedName>
        <fullName evidence="2">Uncharacterized protein</fullName>
    </submittedName>
</protein>
<reference evidence="2" key="2">
    <citation type="journal article" date="2023" name="IMA Fungus">
        <title>Comparative genomic study of the Penicillium genus elucidates a diverse pangenome and 15 lateral gene transfer events.</title>
        <authorList>
            <person name="Petersen C."/>
            <person name="Sorensen T."/>
            <person name="Nielsen M.R."/>
            <person name="Sondergaard T.E."/>
            <person name="Sorensen J.L."/>
            <person name="Fitzpatrick D.A."/>
            <person name="Frisvad J.C."/>
            <person name="Nielsen K.L."/>
        </authorList>
    </citation>
    <scope>NUCLEOTIDE SEQUENCE</scope>
    <source>
        <strain evidence="2">IBT 23319</strain>
    </source>
</reference>
<sequence>MPIPTADLLDKESQHATHATSSTGQTTESGSSSHSLGAEARNTANAIQSSRTTEGDRALSREEADRLYEERMEEEYAKREGGA</sequence>
<feature type="compositionally biased region" description="Low complexity" evidence="1">
    <location>
        <begin position="20"/>
        <end position="37"/>
    </location>
</feature>
<reference evidence="2" key="1">
    <citation type="submission" date="2022-11" db="EMBL/GenBank/DDBJ databases">
        <authorList>
            <person name="Petersen C."/>
        </authorList>
    </citation>
    <scope>NUCLEOTIDE SEQUENCE</scope>
    <source>
        <strain evidence="2">IBT 23319</strain>
    </source>
</reference>